<dbReference type="KEGG" id="kng:KNAG_0C03630"/>
<dbReference type="OMA" id="HSYELFR"/>
<evidence type="ECO:0000313" key="1">
    <source>
        <dbReference type="EMBL" id="CCK69467.1"/>
    </source>
</evidence>
<organism evidence="1 2">
    <name type="scientific">Huiozyma naganishii (strain ATCC MYA-139 / BCRC 22969 / CBS 8797 / KCTC 17520 / NBRC 10181 / NCYC 3082 / Yp74L-3)</name>
    <name type="common">Yeast</name>
    <name type="synonym">Kazachstania naganishii</name>
    <dbReference type="NCBI Taxonomy" id="1071383"/>
    <lineage>
        <taxon>Eukaryota</taxon>
        <taxon>Fungi</taxon>
        <taxon>Dikarya</taxon>
        <taxon>Ascomycota</taxon>
        <taxon>Saccharomycotina</taxon>
        <taxon>Saccharomycetes</taxon>
        <taxon>Saccharomycetales</taxon>
        <taxon>Saccharomycetaceae</taxon>
        <taxon>Huiozyma</taxon>
    </lineage>
</organism>
<sequence>MAPIPTEATEKDFQKMVSRNEELAKQETTLTKEYTTLLRKSSSLFRVLEQVDKDLISTSTQREQPKLISQKVLNLVPELKWYNDQILLASADPDKFSMTQELQDSYDRYKSTSLLYQENQSAE</sequence>
<protein>
    <submittedName>
        <fullName evidence="1">Uncharacterized protein</fullName>
    </submittedName>
</protein>
<keyword evidence="2" id="KW-1185">Reference proteome</keyword>
<reference evidence="2" key="2">
    <citation type="submission" date="2012-08" db="EMBL/GenBank/DDBJ databases">
        <title>Genome sequence of Kazachstania naganishii.</title>
        <authorList>
            <person name="Gordon J.L."/>
            <person name="Armisen D."/>
            <person name="Proux-Wera E."/>
            <person name="OhEigeartaigh S.S."/>
            <person name="Byrne K.P."/>
            <person name="Wolfe K.H."/>
        </authorList>
    </citation>
    <scope>NUCLEOTIDE SEQUENCE [LARGE SCALE GENOMIC DNA]</scope>
    <source>
        <strain evidence="2">ATCC MYA-139 / BCRC 22969 / CBS 8797 / CCRC 22969 / KCTC 17520 / NBRC 10181 / NCYC 3082</strain>
    </source>
</reference>
<dbReference type="GO" id="GO:0031011">
    <property type="term" value="C:Ino80 complex"/>
    <property type="evidence" value="ECO:0007669"/>
    <property type="project" value="EnsemblFungi"/>
</dbReference>
<name>J7RWU1_HUIN7</name>
<dbReference type="STRING" id="1071383.J7RWU1"/>
<dbReference type="Proteomes" id="UP000006310">
    <property type="component" value="Chromosome 3"/>
</dbReference>
<gene>
    <name evidence="1" type="primary">KNAG0C03630</name>
    <name evidence="1" type="ordered locus">KNAG_0C03630</name>
</gene>
<dbReference type="InterPro" id="IPR020366">
    <property type="entry name" value="Ies5"/>
</dbReference>
<proteinExistence type="predicted"/>
<dbReference type="GO" id="GO:0000722">
    <property type="term" value="P:telomere maintenance via recombination"/>
    <property type="evidence" value="ECO:0007669"/>
    <property type="project" value="EnsemblFungi"/>
</dbReference>
<dbReference type="AlphaFoldDB" id="J7RWU1"/>
<dbReference type="OrthoDB" id="4033270at2759"/>
<dbReference type="HOGENOM" id="CLU_163517_0_0_1"/>
<dbReference type="Pfam" id="PF17335">
    <property type="entry name" value="IES5"/>
    <property type="match status" value="1"/>
</dbReference>
<reference evidence="1 2" key="1">
    <citation type="journal article" date="2011" name="Proc. Natl. Acad. Sci. U.S.A.">
        <title>Evolutionary erosion of yeast sex chromosomes by mating-type switching accidents.</title>
        <authorList>
            <person name="Gordon J.L."/>
            <person name="Armisen D."/>
            <person name="Proux-Wera E."/>
            <person name="Oheigeartaigh S.S."/>
            <person name="Byrne K.P."/>
            <person name="Wolfe K.H."/>
        </authorList>
    </citation>
    <scope>NUCLEOTIDE SEQUENCE [LARGE SCALE GENOMIC DNA]</scope>
    <source>
        <strain evidence="2">ATCC MYA-139 / BCRC 22969 / CBS 8797 / CCRC 22969 / KCTC 17520 / NBRC 10181 / NCYC 3082</strain>
    </source>
</reference>
<dbReference type="GeneID" id="34525147"/>
<evidence type="ECO:0000313" key="2">
    <source>
        <dbReference type="Proteomes" id="UP000006310"/>
    </source>
</evidence>
<dbReference type="RefSeq" id="XP_022463713.1">
    <property type="nucleotide sequence ID" value="XM_022607081.1"/>
</dbReference>
<dbReference type="EMBL" id="HE978316">
    <property type="protein sequence ID" value="CCK69467.1"/>
    <property type="molecule type" value="Genomic_DNA"/>
</dbReference>
<accession>J7RWU1</accession>
<dbReference type="GO" id="GO:0006338">
    <property type="term" value="P:chromatin remodeling"/>
    <property type="evidence" value="ECO:0007669"/>
    <property type="project" value="EnsemblFungi"/>
</dbReference>